<name>A0ABR6DKD7_9FLAO</name>
<dbReference type="RefSeq" id="WP_182492269.1">
    <property type="nucleotide sequence ID" value="NZ_JACJIS010000001.1"/>
</dbReference>
<proteinExistence type="predicted"/>
<gene>
    <name evidence="1" type="ORF">GGR22_000276</name>
</gene>
<comment type="caution">
    <text evidence="1">The sequence shown here is derived from an EMBL/GenBank/DDBJ whole genome shotgun (WGS) entry which is preliminary data.</text>
</comment>
<evidence type="ECO:0000313" key="2">
    <source>
        <dbReference type="Proteomes" id="UP000555003"/>
    </source>
</evidence>
<dbReference type="Proteomes" id="UP000555003">
    <property type="component" value="Unassembled WGS sequence"/>
</dbReference>
<organism evidence="1 2">
    <name type="scientific">Flavobacterium gossypii</name>
    <dbReference type="NCBI Taxonomy" id="1646119"/>
    <lineage>
        <taxon>Bacteria</taxon>
        <taxon>Pseudomonadati</taxon>
        <taxon>Bacteroidota</taxon>
        <taxon>Flavobacteriia</taxon>
        <taxon>Flavobacteriales</taxon>
        <taxon>Flavobacteriaceae</taxon>
        <taxon>Flavobacterium</taxon>
    </lineage>
</organism>
<reference evidence="1 2" key="1">
    <citation type="submission" date="2020-08" db="EMBL/GenBank/DDBJ databases">
        <title>Genomic Encyclopedia of Type Strains, Phase IV (KMG-IV): sequencing the most valuable type-strain genomes for metagenomic binning, comparative biology and taxonomic classification.</title>
        <authorList>
            <person name="Goeker M."/>
        </authorList>
    </citation>
    <scope>NUCLEOTIDE SEQUENCE [LARGE SCALE GENOMIC DNA]</scope>
    <source>
        <strain evidence="1 2">DSM 100397</strain>
    </source>
</reference>
<evidence type="ECO:0000313" key="1">
    <source>
        <dbReference type="EMBL" id="MBA9072150.1"/>
    </source>
</evidence>
<evidence type="ECO:0008006" key="3">
    <source>
        <dbReference type="Google" id="ProtNLM"/>
    </source>
</evidence>
<dbReference type="PROSITE" id="PS51257">
    <property type="entry name" value="PROKAR_LIPOPROTEIN"/>
    <property type="match status" value="1"/>
</dbReference>
<protein>
    <recommendedName>
        <fullName evidence="3">Lipoprotein</fullName>
    </recommendedName>
</protein>
<dbReference type="EMBL" id="JACJIS010000001">
    <property type="protein sequence ID" value="MBA9072150.1"/>
    <property type="molecule type" value="Genomic_DNA"/>
</dbReference>
<accession>A0ABR6DKD7</accession>
<keyword evidence="2" id="KW-1185">Reference proteome</keyword>
<sequence>MKKLFLLVVLTFFSCSQKEQRKEERASVSTIIINLSHAKYPKQITINSKKGVAEFKNLNSVVAASADAKNHPSDSQTVPLDETSLTEILNLFNAIDRAPQQRKLHGNGMLSSIEAHTNDGKTINLDQLDDRHEDEIAFIEAVLRTITAKSKDPKAQTEMTALLEAL</sequence>